<gene>
    <name evidence="9" type="ORF">GBAR_LOCUS3416</name>
</gene>
<keyword evidence="10" id="KW-1185">Reference proteome</keyword>
<dbReference type="PANTHER" id="PTHR13036">
    <property type="entry name" value="BETA1,4 MANNOSYLTRANSFERASE"/>
    <property type="match status" value="1"/>
</dbReference>
<evidence type="ECO:0000313" key="9">
    <source>
        <dbReference type="EMBL" id="CAI8002530.1"/>
    </source>
</evidence>
<dbReference type="EMBL" id="CASHTH010000483">
    <property type="protein sequence ID" value="CAI8002530.1"/>
    <property type="molecule type" value="Genomic_DNA"/>
</dbReference>
<keyword evidence="6" id="KW-0256">Endoplasmic reticulum</keyword>
<dbReference type="InterPro" id="IPR026051">
    <property type="entry name" value="ALG1-like"/>
</dbReference>
<keyword evidence="7" id="KW-1133">Transmembrane helix</keyword>
<evidence type="ECO:0000256" key="3">
    <source>
        <dbReference type="ARBA" id="ARBA00022676"/>
    </source>
</evidence>
<evidence type="ECO:0000256" key="5">
    <source>
        <dbReference type="ARBA" id="ARBA00022692"/>
    </source>
</evidence>
<dbReference type="Proteomes" id="UP001174909">
    <property type="component" value="Unassembled WGS sequence"/>
</dbReference>
<name>A0AA35W6Q5_GEOBA</name>
<evidence type="ECO:0000256" key="4">
    <source>
        <dbReference type="ARBA" id="ARBA00022679"/>
    </source>
</evidence>
<accession>A0AA35W6Q5</accession>
<evidence type="ECO:0000313" key="10">
    <source>
        <dbReference type="Proteomes" id="UP001174909"/>
    </source>
</evidence>
<keyword evidence="8" id="KW-0472">Membrane</keyword>
<evidence type="ECO:0000256" key="7">
    <source>
        <dbReference type="ARBA" id="ARBA00022989"/>
    </source>
</evidence>
<sequence length="110" mass="11862">MKVVDMFGCGLPVCALNFECLDELVKHDINGVVFSCSAELSAQLQLLSLCCKAQKPYAIMQSNPLHPLRAVLPPKRTCAKAFLKTILNSCSTGIICQHIKAIGGMITGKL</sequence>
<dbReference type="GO" id="GO:0000030">
    <property type="term" value="F:mannosyltransferase activity"/>
    <property type="evidence" value="ECO:0007669"/>
    <property type="project" value="InterPro"/>
</dbReference>
<evidence type="ECO:0000256" key="8">
    <source>
        <dbReference type="ARBA" id="ARBA00023136"/>
    </source>
</evidence>
<organism evidence="9 10">
    <name type="scientific">Geodia barretti</name>
    <name type="common">Barrett's horny sponge</name>
    <dbReference type="NCBI Taxonomy" id="519541"/>
    <lineage>
        <taxon>Eukaryota</taxon>
        <taxon>Metazoa</taxon>
        <taxon>Porifera</taxon>
        <taxon>Demospongiae</taxon>
        <taxon>Heteroscleromorpha</taxon>
        <taxon>Tetractinellida</taxon>
        <taxon>Astrophorina</taxon>
        <taxon>Geodiidae</taxon>
        <taxon>Geodia</taxon>
    </lineage>
</organism>
<proteinExistence type="predicted"/>
<dbReference type="PANTHER" id="PTHR13036:SF0">
    <property type="entry name" value="CHITOBIOSYLDIPHOSPHODOLICHOL BETA-MANNOSYLTRANSFERASE"/>
    <property type="match status" value="1"/>
</dbReference>
<protein>
    <submittedName>
        <fullName evidence="9">Chitobiosyldiphosphodolichol beta-mannosyltransferase</fullName>
    </submittedName>
</protein>
<dbReference type="AlphaFoldDB" id="A0AA35W6Q5"/>
<comment type="subcellular location">
    <subcellularLocation>
        <location evidence="1">Endoplasmic reticulum membrane</location>
        <topology evidence="1">Single-pass membrane protein</topology>
    </subcellularLocation>
</comment>
<keyword evidence="5" id="KW-0812">Transmembrane</keyword>
<reference evidence="9" key="1">
    <citation type="submission" date="2023-03" db="EMBL/GenBank/DDBJ databases">
        <authorList>
            <person name="Steffen K."/>
            <person name="Cardenas P."/>
        </authorList>
    </citation>
    <scope>NUCLEOTIDE SEQUENCE</scope>
</reference>
<keyword evidence="3" id="KW-0328">Glycosyltransferase</keyword>
<evidence type="ECO:0000256" key="2">
    <source>
        <dbReference type="ARBA" id="ARBA00004922"/>
    </source>
</evidence>
<evidence type="ECO:0000256" key="1">
    <source>
        <dbReference type="ARBA" id="ARBA00004389"/>
    </source>
</evidence>
<comment type="caution">
    <text evidence="9">The sequence shown here is derived from an EMBL/GenBank/DDBJ whole genome shotgun (WGS) entry which is preliminary data.</text>
</comment>
<evidence type="ECO:0000256" key="6">
    <source>
        <dbReference type="ARBA" id="ARBA00022824"/>
    </source>
</evidence>
<comment type="pathway">
    <text evidence="2">Protein modification; protein glycosylation.</text>
</comment>
<keyword evidence="4" id="KW-0808">Transferase</keyword>
<dbReference type="GO" id="GO:0005789">
    <property type="term" value="C:endoplasmic reticulum membrane"/>
    <property type="evidence" value="ECO:0007669"/>
    <property type="project" value="UniProtKB-SubCell"/>
</dbReference>